<organism evidence="1">
    <name type="scientific">freshwater metagenome</name>
    <dbReference type="NCBI Taxonomy" id="449393"/>
    <lineage>
        <taxon>unclassified sequences</taxon>
        <taxon>metagenomes</taxon>
        <taxon>ecological metagenomes</taxon>
    </lineage>
</organism>
<gene>
    <name evidence="1" type="ORF">UFOPK2399_01321</name>
</gene>
<dbReference type="EMBL" id="CAEZXP010000004">
    <property type="protein sequence ID" value="CAB4700609.1"/>
    <property type="molecule type" value="Genomic_DNA"/>
</dbReference>
<protein>
    <submittedName>
        <fullName evidence="1">Unannotated protein</fullName>
    </submittedName>
</protein>
<reference evidence="1" key="1">
    <citation type="submission" date="2020-05" db="EMBL/GenBank/DDBJ databases">
        <authorList>
            <person name="Chiriac C."/>
            <person name="Salcher M."/>
            <person name="Ghai R."/>
            <person name="Kavagutti S V."/>
        </authorList>
    </citation>
    <scope>NUCLEOTIDE SEQUENCE</scope>
</reference>
<evidence type="ECO:0000313" key="1">
    <source>
        <dbReference type="EMBL" id="CAB4700609.1"/>
    </source>
</evidence>
<name>A0A6J6PPN2_9ZZZZ</name>
<proteinExistence type="predicted"/>
<accession>A0A6J6PPN2</accession>
<sequence length="71" mass="7824">MEIAASPDRVAEPVLERLERIDALVAGQASAPTVLVELRALVREAEEWARAEGDVRAQEAVSKLRARTEKE</sequence>
<dbReference type="AlphaFoldDB" id="A0A6J6PPN2"/>